<accession>A0AA97NN05</accession>
<evidence type="ECO:0000313" key="1">
    <source>
        <dbReference type="EMBL" id="ELQ33178.1"/>
    </source>
</evidence>
<dbReference type="Proteomes" id="UP000011086">
    <property type="component" value="Unassembled WGS sequence"/>
</dbReference>
<dbReference type="AlphaFoldDB" id="A0AA97NN05"/>
<sequence length="77" mass="8189">MPAGCTTTRWELAAWPIGSQVVGRAKTNPKLQSPTRTLLSAGQEEKRKLLWVTAPQYADPMSGRAGIGAAKALLLAV</sequence>
<reference evidence="1" key="1">
    <citation type="journal article" date="2012" name="PLoS Genet.">
        <title>Comparative analysis of the genomes of two field isolates of the rice blast fungus Magnaporthe oryzae.</title>
        <authorList>
            <person name="Xue M."/>
            <person name="Yang J."/>
            <person name="Li Z."/>
            <person name="Hu S."/>
            <person name="Yao N."/>
            <person name="Dean R.A."/>
            <person name="Zhao W."/>
            <person name="Shen M."/>
            <person name="Zhang H."/>
            <person name="Li C."/>
            <person name="Liu L."/>
            <person name="Cao L."/>
            <person name="Xu X."/>
            <person name="Xing Y."/>
            <person name="Hsiang T."/>
            <person name="Zhang Z."/>
            <person name="Xu J.R."/>
            <person name="Peng Y.L."/>
        </authorList>
    </citation>
    <scope>NUCLEOTIDE SEQUENCE</scope>
    <source>
        <strain evidence="1">Y34</strain>
    </source>
</reference>
<organism evidence="1">
    <name type="scientific">Pyricularia oryzae (strain Y34)</name>
    <name type="common">Rice blast fungus</name>
    <name type="synonym">Magnaporthe oryzae</name>
    <dbReference type="NCBI Taxonomy" id="1143189"/>
    <lineage>
        <taxon>Eukaryota</taxon>
        <taxon>Fungi</taxon>
        <taxon>Dikarya</taxon>
        <taxon>Ascomycota</taxon>
        <taxon>Pezizomycotina</taxon>
        <taxon>Sordariomycetes</taxon>
        <taxon>Sordariomycetidae</taxon>
        <taxon>Magnaporthales</taxon>
        <taxon>Pyriculariaceae</taxon>
        <taxon>Pyricularia</taxon>
    </lineage>
</organism>
<dbReference type="EMBL" id="JH793395">
    <property type="protein sequence ID" value="ELQ33178.1"/>
    <property type="molecule type" value="Genomic_DNA"/>
</dbReference>
<protein>
    <submittedName>
        <fullName evidence="1">Uncharacterized protein</fullName>
    </submittedName>
</protein>
<name>A0AA97NN05_PYRO3</name>
<gene>
    <name evidence="1" type="ORF">OOU_Y34scaffold00995g32</name>
</gene>
<proteinExistence type="predicted"/>